<comment type="caution">
    <text evidence="5">The sequence shown here is derived from an EMBL/GenBank/DDBJ whole genome shotgun (WGS) entry which is preliminary data.</text>
</comment>
<evidence type="ECO:0000313" key="5">
    <source>
        <dbReference type="EMBL" id="NJQ15388.1"/>
    </source>
</evidence>
<name>A0ABX1CBV1_9ACTN</name>
<evidence type="ECO:0000313" key="6">
    <source>
        <dbReference type="Proteomes" id="UP000727056"/>
    </source>
</evidence>
<dbReference type="GO" id="GO:0004497">
    <property type="term" value="F:monooxygenase activity"/>
    <property type="evidence" value="ECO:0007669"/>
    <property type="project" value="UniProtKB-KW"/>
</dbReference>
<dbReference type="SUPFAM" id="SSF81296">
    <property type="entry name" value="E set domains"/>
    <property type="match status" value="1"/>
</dbReference>
<evidence type="ECO:0000256" key="1">
    <source>
        <dbReference type="ARBA" id="ARBA00022729"/>
    </source>
</evidence>
<feature type="compositionally biased region" description="Low complexity" evidence="2">
    <location>
        <begin position="270"/>
        <end position="282"/>
    </location>
</feature>
<dbReference type="RefSeq" id="WP_168088161.1">
    <property type="nucleotide sequence ID" value="NZ_BHZH01000183.1"/>
</dbReference>
<feature type="domain" description="Chitin-binding type-4" evidence="4">
    <location>
        <begin position="38"/>
        <end position="228"/>
    </location>
</feature>
<dbReference type="CDD" id="cd21177">
    <property type="entry name" value="LPMO_AA10"/>
    <property type="match status" value="1"/>
</dbReference>
<protein>
    <submittedName>
        <fullName evidence="5">Lytic polysaccharide monooxygenase</fullName>
    </submittedName>
</protein>
<feature type="region of interest" description="Disordered" evidence="2">
    <location>
        <begin position="258"/>
        <end position="286"/>
    </location>
</feature>
<feature type="signal peptide" evidence="3">
    <location>
        <begin position="1"/>
        <end position="26"/>
    </location>
</feature>
<gene>
    <name evidence="5" type="ORF">HCN52_10615</name>
</gene>
<evidence type="ECO:0000256" key="2">
    <source>
        <dbReference type="SAM" id="MobiDB-lite"/>
    </source>
</evidence>
<organism evidence="5 6">
    <name type="scientific">Streptomyces bohaiensis</name>
    <dbReference type="NCBI Taxonomy" id="1431344"/>
    <lineage>
        <taxon>Bacteria</taxon>
        <taxon>Bacillati</taxon>
        <taxon>Actinomycetota</taxon>
        <taxon>Actinomycetes</taxon>
        <taxon>Kitasatosporales</taxon>
        <taxon>Streptomycetaceae</taxon>
        <taxon>Streptomyces</taxon>
    </lineage>
</organism>
<dbReference type="EMBL" id="JAAVJC010000069">
    <property type="protein sequence ID" value="NJQ15388.1"/>
    <property type="molecule type" value="Genomic_DNA"/>
</dbReference>
<dbReference type="Proteomes" id="UP000727056">
    <property type="component" value="Unassembled WGS sequence"/>
</dbReference>
<keyword evidence="5" id="KW-0560">Oxidoreductase</keyword>
<feature type="chain" id="PRO_5047190009" evidence="3">
    <location>
        <begin position="27"/>
        <end position="315"/>
    </location>
</feature>
<dbReference type="InterPro" id="IPR004302">
    <property type="entry name" value="Cellulose/chitin-bd_N"/>
</dbReference>
<accession>A0ABX1CBV1</accession>
<keyword evidence="5" id="KW-0503">Monooxygenase</keyword>
<evidence type="ECO:0000259" key="4">
    <source>
        <dbReference type="Pfam" id="PF03067"/>
    </source>
</evidence>
<dbReference type="PROSITE" id="PS51318">
    <property type="entry name" value="TAT"/>
    <property type="match status" value="1"/>
</dbReference>
<sequence>MKDRSQRRPLRKTALLAATAALPAMAMVMMTGGSAAAHGAPMDPGSRTYLCYVHSIDHTGQIKPNNPACAAALAQGGANAYYNWFAVLQSNGQGRTDGFIPDGQLCSGGSGAFDFSGFDLPRNDWPYTHVTAGDQYRFSYNVWAHHPGSFHMYVTKDGFDPSQPLTWNDMEDEPFASVDDPPWTGVGSINDEYYWTSTLPADKTGRHVIYTVWERSDSPETFYSCSDVVFDGGNGEVTVPGGSTGASAEVAEAHSAVPDLGDHDHHGSHAAHASASHAAHSATPVNSTADWFGPGSALSEAGQAVGALLGGWSGR</sequence>
<dbReference type="Pfam" id="PF03067">
    <property type="entry name" value="LPMO_10"/>
    <property type="match status" value="1"/>
</dbReference>
<dbReference type="PANTHER" id="PTHR34823">
    <property type="entry name" value="GLCNAC-BINDING PROTEIN A"/>
    <property type="match status" value="1"/>
</dbReference>
<evidence type="ECO:0000256" key="3">
    <source>
        <dbReference type="SAM" id="SignalP"/>
    </source>
</evidence>
<reference evidence="5 6" key="1">
    <citation type="submission" date="2020-03" db="EMBL/GenBank/DDBJ databases">
        <title>Draft genome of Streptomyces sp. ventii, isolated from the Axial Seamount in the Pacific Ocean, and resequencing of the two type strains Streptomyces lonarensis strain NCL 716 and Streptomyces bohaiensis strain 11A07.</title>
        <authorList>
            <person name="Loughran R.M."/>
            <person name="Pfannmuller K.M."/>
            <person name="Wasson B.J."/>
            <person name="Deadmond M.C."/>
            <person name="Paddock B.E."/>
            <person name="Koyack M.J."/>
            <person name="Gallegos D.A."/>
            <person name="Mitchell E.A."/>
            <person name="Ushijima B."/>
            <person name="Saw J.H."/>
            <person name="Mcphail K.L."/>
            <person name="Videau P."/>
        </authorList>
    </citation>
    <scope>NUCLEOTIDE SEQUENCE [LARGE SCALE GENOMIC DNA]</scope>
    <source>
        <strain evidence="5 6">11A07</strain>
    </source>
</reference>
<dbReference type="PANTHER" id="PTHR34823:SF1">
    <property type="entry name" value="CHITIN-BINDING TYPE-4 DOMAIN-CONTAINING PROTEIN"/>
    <property type="match status" value="1"/>
</dbReference>
<dbReference type="InterPro" id="IPR051024">
    <property type="entry name" value="GlcNAc_Chitin_IntDeg"/>
</dbReference>
<keyword evidence="6" id="KW-1185">Reference proteome</keyword>
<dbReference type="InterPro" id="IPR006311">
    <property type="entry name" value="TAT_signal"/>
</dbReference>
<proteinExistence type="predicted"/>
<dbReference type="Gene3D" id="2.70.50.50">
    <property type="entry name" value="chitin-binding protein cbp21"/>
    <property type="match status" value="1"/>
</dbReference>
<keyword evidence="1 3" id="KW-0732">Signal</keyword>
<dbReference type="InterPro" id="IPR014756">
    <property type="entry name" value="Ig_E-set"/>
</dbReference>